<feature type="region of interest" description="Disordered" evidence="1">
    <location>
        <begin position="1"/>
        <end position="21"/>
    </location>
</feature>
<comment type="caution">
    <text evidence="3">The sequence shown here is derived from an EMBL/GenBank/DDBJ whole genome shotgun (WGS) entry which is preliminary data.</text>
</comment>
<name>A0A4Z0AAC2_9AGAM</name>
<protein>
    <recommendedName>
        <fullName evidence="2">BTB domain-containing protein</fullName>
    </recommendedName>
</protein>
<evidence type="ECO:0000256" key="1">
    <source>
        <dbReference type="SAM" id="MobiDB-lite"/>
    </source>
</evidence>
<dbReference type="PROSITE" id="PS50097">
    <property type="entry name" value="BTB"/>
    <property type="match status" value="1"/>
</dbReference>
<dbReference type="Gene3D" id="3.30.710.10">
    <property type="entry name" value="Potassium Channel Kv1.1, Chain A"/>
    <property type="match status" value="1"/>
</dbReference>
<evidence type="ECO:0000313" key="4">
    <source>
        <dbReference type="Proteomes" id="UP000298061"/>
    </source>
</evidence>
<sequence length="247" mass="27416">MPNSIKRPDSIPPAPRDAGAPFNDSTADVILRSSDNVSFHVHKVILSLASPFFRDMISIPQSTSGSDFSIVGEEAERLPIVDVTEDARTLETILRYCYPVEWPTVTQLSDVRLILEAAQKYDLDAAYKLGVASLKSCIDQDVLGVFAIACRCKLNDVCVAAARQFLQHTLITLDSEELDYTPGAPIPEASAVPPALCCSGICHRQFADMACWCRFGIHFRSKRTEDLLLLLQRSRHYRPKIGLVCEF</sequence>
<organism evidence="3 4">
    <name type="scientific">Hericium alpestre</name>
    <dbReference type="NCBI Taxonomy" id="135208"/>
    <lineage>
        <taxon>Eukaryota</taxon>
        <taxon>Fungi</taxon>
        <taxon>Dikarya</taxon>
        <taxon>Basidiomycota</taxon>
        <taxon>Agaricomycotina</taxon>
        <taxon>Agaricomycetes</taxon>
        <taxon>Russulales</taxon>
        <taxon>Hericiaceae</taxon>
        <taxon>Hericium</taxon>
    </lineage>
</organism>
<evidence type="ECO:0000259" key="2">
    <source>
        <dbReference type="PROSITE" id="PS50097"/>
    </source>
</evidence>
<dbReference type="InterPro" id="IPR011333">
    <property type="entry name" value="SKP1/BTB/POZ_sf"/>
</dbReference>
<dbReference type="STRING" id="135208.A0A4Z0AAC2"/>
<dbReference type="SUPFAM" id="SSF54695">
    <property type="entry name" value="POZ domain"/>
    <property type="match status" value="1"/>
</dbReference>
<evidence type="ECO:0000313" key="3">
    <source>
        <dbReference type="EMBL" id="TFY82478.1"/>
    </source>
</evidence>
<proteinExistence type="predicted"/>
<dbReference type="Proteomes" id="UP000298061">
    <property type="component" value="Unassembled WGS sequence"/>
</dbReference>
<gene>
    <name evidence="3" type="ORF">EWM64_g1530</name>
</gene>
<dbReference type="OrthoDB" id="3357985at2759"/>
<dbReference type="EMBL" id="SFCI01000105">
    <property type="protein sequence ID" value="TFY82478.1"/>
    <property type="molecule type" value="Genomic_DNA"/>
</dbReference>
<keyword evidence="4" id="KW-1185">Reference proteome</keyword>
<dbReference type="AlphaFoldDB" id="A0A4Z0AAC2"/>
<dbReference type="SMART" id="SM00225">
    <property type="entry name" value="BTB"/>
    <property type="match status" value="1"/>
</dbReference>
<feature type="domain" description="BTB" evidence="2">
    <location>
        <begin position="27"/>
        <end position="98"/>
    </location>
</feature>
<dbReference type="InterPro" id="IPR000210">
    <property type="entry name" value="BTB/POZ_dom"/>
</dbReference>
<reference evidence="3 4" key="1">
    <citation type="submission" date="2019-02" db="EMBL/GenBank/DDBJ databases">
        <title>Genome sequencing of the rare red list fungi Hericium alpestre (H. flagellum).</title>
        <authorList>
            <person name="Buettner E."/>
            <person name="Kellner H."/>
        </authorList>
    </citation>
    <scope>NUCLEOTIDE SEQUENCE [LARGE SCALE GENOMIC DNA]</scope>
    <source>
        <strain evidence="3 4">DSM 108284</strain>
    </source>
</reference>
<dbReference type="Pfam" id="PF00651">
    <property type="entry name" value="BTB"/>
    <property type="match status" value="1"/>
</dbReference>
<accession>A0A4Z0AAC2</accession>
<dbReference type="CDD" id="cd18186">
    <property type="entry name" value="BTB_POZ_ZBTB_KLHL-like"/>
    <property type="match status" value="1"/>
</dbReference>